<accession>A0A454XVF7</accession>
<sequence length="259" mass="30577">MAFEPQPLYVDAPRLLHAKNSRFVCKEKIELLKKSKLEDASLLPFLTGAEVLNNRYLSEKPGDFPNIVNMLNKCNATIADRLIYMLSEVYNNRIPIDNVKSQIGSRLNEIFQAEIIRACTIQIFNIWIKDFANWVDRETSRGTYCCSFMITNYLHEMMKEKSYNYGFYDREQLELIEMEMEWLNKKIPEGPIDGINQRFLVECMKRGRNLLFARELMTNPDSNYELFRYIQKDGVWFFKEFTAVSLSCDLWITDYNTLV</sequence>
<proteinExistence type="predicted"/>
<dbReference type="AlphaFoldDB" id="A0A454XVF7"/>
<dbReference type="Proteomes" id="UP000005239">
    <property type="component" value="Unassembled WGS sequence"/>
</dbReference>
<gene>
    <name evidence="1" type="primary">WBGene00116996</name>
</gene>
<keyword evidence="2" id="KW-1185">Reference proteome</keyword>
<reference evidence="2" key="1">
    <citation type="journal article" date="2008" name="Nat. Genet.">
        <title>The Pristionchus pacificus genome provides a unique perspective on nematode lifestyle and parasitism.</title>
        <authorList>
            <person name="Dieterich C."/>
            <person name="Clifton S.W."/>
            <person name="Schuster L.N."/>
            <person name="Chinwalla A."/>
            <person name="Delehaunty K."/>
            <person name="Dinkelacker I."/>
            <person name="Fulton L."/>
            <person name="Fulton R."/>
            <person name="Godfrey J."/>
            <person name="Minx P."/>
            <person name="Mitreva M."/>
            <person name="Roeseler W."/>
            <person name="Tian H."/>
            <person name="Witte H."/>
            <person name="Yang S.P."/>
            <person name="Wilson R.K."/>
            <person name="Sommer R.J."/>
        </authorList>
    </citation>
    <scope>NUCLEOTIDE SEQUENCE [LARGE SCALE GENOMIC DNA]</scope>
    <source>
        <strain evidence="2">PS312</strain>
    </source>
</reference>
<dbReference type="EnsemblMetazoa" id="PPA27442.1">
    <property type="protein sequence ID" value="PPA27442.1"/>
    <property type="gene ID" value="WBGene00116996"/>
</dbReference>
<organism evidence="1 2">
    <name type="scientific">Pristionchus pacificus</name>
    <name type="common">Parasitic nematode worm</name>
    <dbReference type="NCBI Taxonomy" id="54126"/>
    <lineage>
        <taxon>Eukaryota</taxon>
        <taxon>Metazoa</taxon>
        <taxon>Ecdysozoa</taxon>
        <taxon>Nematoda</taxon>
        <taxon>Chromadorea</taxon>
        <taxon>Rhabditida</taxon>
        <taxon>Rhabditina</taxon>
        <taxon>Diplogasteromorpha</taxon>
        <taxon>Diplogasteroidea</taxon>
        <taxon>Neodiplogasteridae</taxon>
        <taxon>Pristionchus</taxon>
    </lineage>
</organism>
<evidence type="ECO:0000313" key="2">
    <source>
        <dbReference type="Proteomes" id="UP000005239"/>
    </source>
</evidence>
<reference evidence="1" key="2">
    <citation type="submission" date="2022-06" db="UniProtKB">
        <authorList>
            <consortium name="EnsemblMetazoa"/>
        </authorList>
    </citation>
    <scope>IDENTIFICATION</scope>
    <source>
        <strain evidence="1">PS312</strain>
    </source>
</reference>
<evidence type="ECO:0000313" key="1">
    <source>
        <dbReference type="EnsemblMetazoa" id="PPA27442.1"/>
    </source>
</evidence>
<accession>A0A8R1UKW1</accession>
<protein>
    <submittedName>
        <fullName evidence="1">Uncharacterized protein</fullName>
    </submittedName>
</protein>
<name>A0A454XVF7_PRIPA</name>